<evidence type="ECO:0008006" key="3">
    <source>
        <dbReference type="Google" id="ProtNLM"/>
    </source>
</evidence>
<evidence type="ECO:0000313" key="2">
    <source>
        <dbReference type="Proteomes" id="UP001501764"/>
    </source>
</evidence>
<proteinExistence type="predicted"/>
<dbReference type="EMBL" id="BAAACO010000001">
    <property type="protein sequence ID" value="GAA0858552.1"/>
    <property type="molecule type" value="Genomic_DNA"/>
</dbReference>
<evidence type="ECO:0000313" key="1">
    <source>
        <dbReference type="EMBL" id="GAA0858552.1"/>
    </source>
</evidence>
<comment type="caution">
    <text evidence="1">The sequence shown here is derived from an EMBL/GenBank/DDBJ whole genome shotgun (WGS) entry which is preliminary data.</text>
</comment>
<keyword evidence="2" id="KW-1185">Reference proteome</keyword>
<reference evidence="2" key="1">
    <citation type="journal article" date="2019" name="Int. J. Syst. Evol. Microbiol.">
        <title>The Global Catalogue of Microorganisms (GCM) 10K type strain sequencing project: providing services to taxonomists for standard genome sequencing and annotation.</title>
        <authorList>
            <consortium name="The Broad Institute Genomics Platform"/>
            <consortium name="The Broad Institute Genome Sequencing Center for Infectious Disease"/>
            <person name="Wu L."/>
            <person name="Ma J."/>
        </authorList>
    </citation>
    <scope>NUCLEOTIDE SEQUENCE [LARGE SCALE GENOMIC DNA]</scope>
    <source>
        <strain evidence="2">JCM 6485</strain>
    </source>
</reference>
<dbReference type="RefSeq" id="WP_346026012.1">
    <property type="nucleotide sequence ID" value="NZ_BAAACO010000001.1"/>
</dbReference>
<dbReference type="PANTHER" id="PTHR21525:SF9">
    <property type="entry name" value="CHANNEL_COLICIN DOMAIN-CONTAINING PROTEIN"/>
    <property type="match status" value="1"/>
</dbReference>
<protein>
    <recommendedName>
        <fullName evidence="3">Inner membrane protein yeeR</fullName>
    </recommendedName>
</protein>
<dbReference type="PANTHER" id="PTHR21525">
    <property type="entry name" value="MOTILE SPERM PROTEIN"/>
    <property type="match status" value="1"/>
</dbReference>
<organism evidence="1 2">
    <name type="scientific">Clostridium nitritogenes</name>
    <dbReference type="NCBI Taxonomy" id="83340"/>
    <lineage>
        <taxon>Bacteria</taxon>
        <taxon>Bacillati</taxon>
        <taxon>Bacillota</taxon>
        <taxon>Clostridia</taxon>
        <taxon>Eubacteriales</taxon>
        <taxon>Clostridiaceae</taxon>
        <taxon>Clostridium</taxon>
    </lineage>
</organism>
<name>A0ABP3WZH4_9CLOT</name>
<sequence>MCDHKERDLEELIRNTKLNKRVCEKYFKRNNYDLEKTFQEIEKKIKEGKLEVGGIIYGNVSNASTVYGMDKFNTPRGHGFAAERANHLYDKVKGKDATIVGDNNLKNGADRVVDGINIQTKYCKTGSKCVSQCFENGKFKYINSDGSPMQIEVPSDKYDDAVRAMKSRIERGEVPEVSNPNEAENIIRKGSFTYEQAKNIAKFGTIDSIKFDAVNGAIIATSAMGISTAITFAVSIWNGEELDIALKNAAYAGIKVGGTTFVTAVLSSQLSRTGLNSALVGSSETIIKLMGPKASAMLVNAFRSGGNIYGAAAMKSAAKMLRGNAITGAVSVVILSSFDVANIFRGRISGKQLFKNVANTTSTVAGGTAGWVGGSAAGATLGSVIPIVGTAVGGIIGGLVGSVAAGAAAGKVSGKVLDTFIEDDATEMIRIIEEVFTDLASDYLLNKKEAEIIVDNLKNELSGSVLKDMFASDGRTGFAKEILVPLIEDEVKKREKIKLPNNSEMILGLKEALEEMQDNAEKNIE</sequence>
<accession>A0ABP3WZH4</accession>
<dbReference type="Proteomes" id="UP001501764">
    <property type="component" value="Unassembled WGS sequence"/>
</dbReference>
<gene>
    <name evidence="1" type="ORF">GCM10008916_16880</name>
</gene>